<accession>A0A2M8EZE6</accession>
<sequence length="157" mass="17816">MTYYPRRPVKSFQDLEVYQKLLAVGVVIVKRIPKIENNSLVVDLHECALSLPIKIAAAHSLRFGNTEQAVRILEEIMIGCNKIVVYLELYRDLYNGTGDVRSEDQDNIGSGTIGSGTIETEFFEEQIKNILSTRFKILHLQRSWVKFTPSEIGAKKS</sequence>
<comment type="caution">
    <text evidence="1">The sequence shown here is derived from an EMBL/GenBank/DDBJ whole genome shotgun (WGS) entry which is preliminary data.</text>
</comment>
<name>A0A2M8EZE6_9BACT</name>
<evidence type="ECO:0000313" key="2">
    <source>
        <dbReference type="Proteomes" id="UP000231383"/>
    </source>
</evidence>
<dbReference type="Proteomes" id="UP000231383">
    <property type="component" value="Unassembled WGS sequence"/>
</dbReference>
<dbReference type="EMBL" id="PFSC01000090">
    <property type="protein sequence ID" value="PJC32423.1"/>
    <property type="molecule type" value="Genomic_DNA"/>
</dbReference>
<reference evidence="2" key="1">
    <citation type="submission" date="2017-09" db="EMBL/GenBank/DDBJ databases">
        <title>Depth-based differentiation of microbial function through sediment-hosted aquifers and enrichment of novel symbionts in the deep terrestrial subsurface.</title>
        <authorList>
            <person name="Probst A.J."/>
            <person name="Ladd B."/>
            <person name="Jarett J.K."/>
            <person name="Geller-Mcgrath D.E."/>
            <person name="Sieber C.M.K."/>
            <person name="Emerson J.B."/>
            <person name="Anantharaman K."/>
            <person name="Thomas B.C."/>
            <person name="Malmstrom R."/>
            <person name="Stieglmeier M."/>
            <person name="Klingl A."/>
            <person name="Woyke T."/>
            <person name="Ryan C.M."/>
            <person name="Banfield J.F."/>
        </authorList>
    </citation>
    <scope>NUCLEOTIDE SEQUENCE [LARGE SCALE GENOMIC DNA]</scope>
</reference>
<organism evidence="1 2">
    <name type="scientific">Candidatus Roizmanbacteria bacterium CG_4_9_14_0_2_um_filter_39_13</name>
    <dbReference type="NCBI Taxonomy" id="1974839"/>
    <lineage>
        <taxon>Bacteria</taxon>
        <taxon>Candidatus Roizmaniibacteriota</taxon>
    </lineage>
</organism>
<protein>
    <submittedName>
        <fullName evidence="1">Uncharacterized protein</fullName>
    </submittedName>
</protein>
<proteinExistence type="predicted"/>
<dbReference type="AlphaFoldDB" id="A0A2M8EZE6"/>
<evidence type="ECO:0000313" key="1">
    <source>
        <dbReference type="EMBL" id="PJC32423.1"/>
    </source>
</evidence>
<gene>
    <name evidence="1" type="ORF">CO051_03310</name>
</gene>